<evidence type="ECO:0000256" key="4">
    <source>
        <dbReference type="ARBA" id="ARBA00022714"/>
    </source>
</evidence>
<keyword evidence="3 11" id="KW-0285">Flavoprotein</keyword>
<evidence type="ECO:0000256" key="2">
    <source>
        <dbReference type="ARBA" id="ARBA00022448"/>
    </source>
</evidence>
<dbReference type="GO" id="GO:0050660">
    <property type="term" value="F:flavin adenine dinucleotide binding"/>
    <property type="evidence" value="ECO:0007669"/>
    <property type="project" value="InterPro"/>
</dbReference>
<comment type="cofactor">
    <cofactor evidence="11 12">
        <name>FAD</name>
        <dbReference type="ChEBI" id="CHEBI:57692"/>
    </cofactor>
    <text evidence="11 12">Binds 1 FAD per subunit.</text>
</comment>
<evidence type="ECO:0000313" key="15">
    <source>
        <dbReference type="EMBL" id="SHM84079.1"/>
    </source>
</evidence>
<keyword evidence="6 11" id="KW-0274">FAD</keyword>
<dbReference type="GO" id="GO:0009055">
    <property type="term" value="F:electron transfer activity"/>
    <property type="evidence" value="ECO:0007669"/>
    <property type="project" value="UniProtKB-UniRule"/>
</dbReference>
<evidence type="ECO:0000256" key="8">
    <source>
        <dbReference type="ARBA" id="ARBA00022982"/>
    </source>
</evidence>
<evidence type="ECO:0000313" key="16">
    <source>
        <dbReference type="Proteomes" id="UP000184375"/>
    </source>
</evidence>
<keyword evidence="8 11" id="KW-0249">Electron transport</keyword>
<protein>
    <recommendedName>
        <fullName evidence="11">Dihydroorotate dehydrogenase B (NAD(+)), electron transfer subunit</fullName>
    </recommendedName>
    <alternativeName>
        <fullName evidence="11">Dihydroorotate oxidase B, electron transfer subunit</fullName>
    </alternativeName>
</protein>
<feature type="binding site" evidence="11 13">
    <location>
        <position position="244"/>
    </location>
    <ligand>
        <name>[2Fe-2S] cluster</name>
        <dbReference type="ChEBI" id="CHEBI:190135"/>
    </ligand>
</feature>
<comment type="similarity">
    <text evidence="1 11">Belongs to the PyrK family.</text>
</comment>
<gene>
    <name evidence="11" type="primary">pyrK</name>
    <name evidence="15" type="ORF">SAMN05660826_02129</name>
</gene>
<accession>A0A1M7M0I3</accession>
<comment type="function">
    <text evidence="11">Responsible for channeling the electrons from the oxidation of dihydroorotate from the FMN redox center in the PyrD type B subunit to the ultimate electron acceptor NAD(+).</text>
</comment>
<keyword evidence="7 11" id="KW-0665">Pyrimidine biosynthesis</keyword>
<sequence length="258" mass="27764">MHQAEIILNEEVARGIYLLRLRANKVAESANPGQFLHVKCTKGPHPLLRRPFSIADAHREEGTADIIYRVVGEGTSILSQKRPGEVLDIMGPLGRGFPLPLPGRLPLIVGGGVGVAPLLFLAKELNKSGLVGRAFLGFSTAREAFGKEIFETCGFSVELTTDDGTHGKRGFPTDLLEDFLKGEKKVQAVVYACGPRMLLLKVKEIAVSFGILAYLSLEEKMGCGIGACLGCAVKSAKGGYKKVCRDGPVFEAGEVEIW</sequence>
<dbReference type="Gene3D" id="2.40.30.10">
    <property type="entry name" value="Translation factors"/>
    <property type="match status" value="1"/>
</dbReference>
<evidence type="ECO:0000256" key="13">
    <source>
        <dbReference type="PIRSR" id="PIRSR006816-2"/>
    </source>
</evidence>
<evidence type="ECO:0000256" key="3">
    <source>
        <dbReference type="ARBA" id="ARBA00022630"/>
    </source>
</evidence>
<dbReference type="InterPro" id="IPR050353">
    <property type="entry name" value="PyrK_electron_transfer"/>
</dbReference>
<evidence type="ECO:0000256" key="5">
    <source>
        <dbReference type="ARBA" id="ARBA00022723"/>
    </source>
</evidence>
<dbReference type="InterPro" id="IPR019480">
    <property type="entry name" value="Dihydroorotate_DH_Fe-S-bd"/>
</dbReference>
<feature type="binding site" evidence="11 12">
    <location>
        <begin position="67"/>
        <end position="69"/>
    </location>
    <ligand>
        <name>FAD</name>
        <dbReference type="ChEBI" id="CHEBI:57692"/>
    </ligand>
</feature>
<dbReference type="AlphaFoldDB" id="A0A1M7M0I3"/>
<feature type="domain" description="FAD-binding FR-type" evidence="14">
    <location>
        <begin position="1"/>
        <end position="99"/>
    </location>
</feature>
<dbReference type="PANTHER" id="PTHR43513:SF3">
    <property type="entry name" value="DIHYDROOROTATE DEHYDROGENASE B (NAD(+)), ELECTRON TRANSFER SUBUNIT-RELATED"/>
    <property type="match status" value="1"/>
</dbReference>
<dbReference type="GO" id="GO:0044205">
    <property type="term" value="P:'de novo' UMP biosynthetic process"/>
    <property type="evidence" value="ECO:0007669"/>
    <property type="project" value="UniProtKB-UniRule"/>
</dbReference>
<evidence type="ECO:0000259" key="14">
    <source>
        <dbReference type="PROSITE" id="PS51384"/>
    </source>
</evidence>
<dbReference type="InterPro" id="IPR039261">
    <property type="entry name" value="FNR_nucleotide-bd"/>
</dbReference>
<feature type="binding site" evidence="11 13">
    <location>
        <position position="228"/>
    </location>
    <ligand>
        <name>[2Fe-2S] cluster</name>
        <dbReference type="ChEBI" id="CHEBI:190135"/>
    </ligand>
</feature>
<reference evidence="16" key="1">
    <citation type="submission" date="2016-11" db="EMBL/GenBank/DDBJ databases">
        <authorList>
            <person name="Varghese N."/>
            <person name="Submissions S."/>
        </authorList>
    </citation>
    <scope>NUCLEOTIDE SEQUENCE [LARGE SCALE GENOMIC DNA]</scope>
    <source>
        <strain evidence="16">DSM 18802</strain>
    </source>
</reference>
<evidence type="ECO:0000256" key="6">
    <source>
        <dbReference type="ARBA" id="ARBA00022827"/>
    </source>
</evidence>
<comment type="cofactor">
    <cofactor evidence="11">
        <name>[2Fe-2S] cluster</name>
        <dbReference type="ChEBI" id="CHEBI:190135"/>
    </cofactor>
    <text evidence="11">Binds 1 [2Fe-2S] cluster per subunit.</text>
</comment>
<dbReference type="PIRSF" id="PIRSF006816">
    <property type="entry name" value="Cyc3_hyd_g"/>
    <property type="match status" value="1"/>
</dbReference>
<keyword evidence="10 11" id="KW-0411">Iron-sulfur</keyword>
<comment type="subunit">
    <text evidence="11">Heterotetramer of 2 PyrK and 2 PyrD type B subunits.</text>
</comment>
<dbReference type="Pfam" id="PF00970">
    <property type="entry name" value="FAD_binding_6"/>
    <property type="match status" value="1"/>
</dbReference>
<feature type="binding site" evidence="11 12">
    <location>
        <begin position="74"/>
        <end position="75"/>
    </location>
    <ligand>
        <name>FAD</name>
        <dbReference type="ChEBI" id="CHEBI:57692"/>
    </ligand>
</feature>
<comment type="pathway">
    <text evidence="11">Pyrimidine metabolism; UMP biosynthesis via de novo pathway; orotate from (S)-dihydroorotate (NAD(+) route): step 1/1.</text>
</comment>
<dbReference type="PANTHER" id="PTHR43513">
    <property type="entry name" value="DIHYDROOROTATE DEHYDROGENASE B (NAD(+)), ELECTRON TRANSFER SUBUNIT"/>
    <property type="match status" value="1"/>
</dbReference>
<dbReference type="RefSeq" id="WP_244269837.1">
    <property type="nucleotide sequence ID" value="NZ_FRCR01000016.1"/>
</dbReference>
<dbReference type="InterPro" id="IPR037117">
    <property type="entry name" value="Dihydroorotate_DH_ele_sf"/>
</dbReference>
<dbReference type="PROSITE" id="PS51384">
    <property type="entry name" value="FAD_FR"/>
    <property type="match status" value="1"/>
</dbReference>
<dbReference type="CDD" id="cd06218">
    <property type="entry name" value="DHOD_e_trans"/>
    <property type="match status" value="1"/>
</dbReference>
<dbReference type="InterPro" id="IPR008333">
    <property type="entry name" value="Cbr1-like_FAD-bd_dom"/>
</dbReference>
<dbReference type="GO" id="GO:0046872">
    <property type="term" value="F:metal ion binding"/>
    <property type="evidence" value="ECO:0007669"/>
    <property type="project" value="UniProtKB-KW"/>
</dbReference>
<dbReference type="GO" id="GO:0051537">
    <property type="term" value="F:2 iron, 2 sulfur cluster binding"/>
    <property type="evidence" value="ECO:0007669"/>
    <property type="project" value="UniProtKB-KW"/>
</dbReference>
<feature type="binding site" evidence="11 13">
    <location>
        <position position="223"/>
    </location>
    <ligand>
        <name>[2Fe-2S] cluster</name>
        <dbReference type="ChEBI" id="CHEBI:190135"/>
    </ligand>
</feature>
<evidence type="ECO:0000256" key="1">
    <source>
        <dbReference type="ARBA" id="ARBA00006422"/>
    </source>
</evidence>
<evidence type="ECO:0000256" key="11">
    <source>
        <dbReference type="HAMAP-Rule" id="MF_01211"/>
    </source>
</evidence>
<evidence type="ECO:0000256" key="7">
    <source>
        <dbReference type="ARBA" id="ARBA00022975"/>
    </source>
</evidence>
<dbReference type="Gene3D" id="2.10.240.10">
    <property type="entry name" value="Dihydroorotate dehydrogenase, electron transfer subunit"/>
    <property type="match status" value="1"/>
</dbReference>
<evidence type="ECO:0000256" key="9">
    <source>
        <dbReference type="ARBA" id="ARBA00023004"/>
    </source>
</evidence>
<feature type="binding site" evidence="11 12">
    <location>
        <begin position="50"/>
        <end position="53"/>
    </location>
    <ligand>
        <name>FAD</name>
        <dbReference type="ChEBI" id="CHEBI:57692"/>
    </ligand>
</feature>
<dbReference type="InterPro" id="IPR017938">
    <property type="entry name" value="Riboflavin_synthase-like_b-brl"/>
</dbReference>
<dbReference type="Proteomes" id="UP000184375">
    <property type="component" value="Unassembled WGS sequence"/>
</dbReference>
<dbReference type="InterPro" id="IPR012165">
    <property type="entry name" value="Cyt_c3_hydrogenase_gsu"/>
</dbReference>
<feature type="binding site" evidence="11 13">
    <location>
        <position position="231"/>
    </location>
    <ligand>
        <name>[2Fe-2S] cluster</name>
        <dbReference type="ChEBI" id="CHEBI:190135"/>
    </ligand>
</feature>
<dbReference type="EMBL" id="FRCR01000016">
    <property type="protein sequence ID" value="SHM84079.1"/>
    <property type="molecule type" value="Genomic_DNA"/>
</dbReference>
<dbReference type="Gene3D" id="3.40.50.80">
    <property type="entry name" value="Nucleotide-binding domain of ferredoxin-NADP reductase (FNR) module"/>
    <property type="match status" value="1"/>
</dbReference>
<dbReference type="STRING" id="447595.SAMN05660826_02129"/>
<dbReference type="SUPFAM" id="SSF63380">
    <property type="entry name" value="Riboflavin synthase domain-like"/>
    <property type="match status" value="1"/>
</dbReference>
<keyword evidence="5 11" id="KW-0479">Metal-binding</keyword>
<proteinExistence type="inferred from homology"/>
<organism evidence="15 16">
    <name type="scientific">Caldanaerovirga acetigignens</name>
    <dbReference type="NCBI Taxonomy" id="447595"/>
    <lineage>
        <taxon>Bacteria</taxon>
        <taxon>Bacillati</taxon>
        <taxon>Bacillota</taxon>
        <taxon>Clostridia</taxon>
        <taxon>Thermosediminibacterales</taxon>
        <taxon>Thermosediminibacteraceae</taxon>
        <taxon>Caldanaerovirga</taxon>
    </lineage>
</organism>
<comment type="cofactor">
    <cofactor evidence="13">
        <name>[2Fe-2S] cluster</name>
        <dbReference type="ChEBI" id="CHEBI:190135"/>
    </cofactor>
    <text evidence="13">Binds 1 [2Fe-2S] cluster per subunit.</text>
</comment>
<keyword evidence="16" id="KW-1185">Reference proteome</keyword>
<keyword evidence="2 11" id="KW-0813">Transport</keyword>
<dbReference type="InterPro" id="IPR023455">
    <property type="entry name" value="Dihydroorotate_DHASE_ETsu"/>
</dbReference>
<keyword evidence="9 11" id="KW-0408">Iron</keyword>
<dbReference type="Pfam" id="PF10418">
    <property type="entry name" value="DHODB_Fe-S_bind"/>
    <property type="match status" value="1"/>
</dbReference>
<dbReference type="GO" id="GO:0016491">
    <property type="term" value="F:oxidoreductase activity"/>
    <property type="evidence" value="ECO:0007669"/>
    <property type="project" value="InterPro"/>
</dbReference>
<dbReference type="HAMAP" id="MF_01211">
    <property type="entry name" value="DHODB_Fe_S_bind"/>
    <property type="match status" value="1"/>
</dbReference>
<keyword evidence="4 11" id="KW-0001">2Fe-2S</keyword>
<evidence type="ECO:0000256" key="10">
    <source>
        <dbReference type="ARBA" id="ARBA00023014"/>
    </source>
</evidence>
<evidence type="ECO:0000256" key="12">
    <source>
        <dbReference type="PIRSR" id="PIRSR006816-1"/>
    </source>
</evidence>
<dbReference type="SUPFAM" id="SSF52343">
    <property type="entry name" value="Ferredoxin reductase-like, C-terminal NADP-linked domain"/>
    <property type="match status" value="1"/>
</dbReference>
<dbReference type="InterPro" id="IPR017927">
    <property type="entry name" value="FAD-bd_FR_type"/>
</dbReference>
<dbReference type="UniPathway" id="UPA00070">
    <property type="reaction ID" value="UER00945"/>
</dbReference>
<name>A0A1M7M0I3_9FIRM</name>